<evidence type="ECO:0000313" key="1">
    <source>
        <dbReference type="EMBL" id="KAJ9084844.1"/>
    </source>
</evidence>
<gene>
    <name evidence="1" type="ORF">DSO57_1019911</name>
</gene>
<keyword evidence="2" id="KW-1185">Reference proteome</keyword>
<dbReference type="Proteomes" id="UP001165960">
    <property type="component" value="Unassembled WGS sequence"/>
</dbReference>
<protein>
    <submittedName>
        <fullName evidence="1">Uncharacterized protein</fullName>
    </submittedName>
</protein>
<comment type="caution">
    <text evidence="1">The sequence shown here is derived from an EMBL/GenBank/DDBJ whole genome shotgun (WGS) entry which is preliminary data.</text>
</comment>
<sequence length="438" mass="49153">MYFKVFLVLHGVCSKLPALVRRLDLPHVQDWVVQPKLCERVAQHSGYLDLQMDSRLFFWFFGARSRTPSPQPLIVWLNGAPSSSALMGGNAGMFPCKLDGSENPTAWNINANVLFLDQFIDSGYSYGTGRKEVYFNNTRMIYAFLCKFLRKFPEYRSSPIHIFGDSFVGQLVLSLGELIVSMKKVSSINLHSVGLGNSLLDPLLQMDAQPALLCKLQPGAPCTALHQGVENCRPLFQKCYSMRDNKMCASARRCHWDLTVKPVLSAGWDIHDLRQPSHVNPRASAAATAAHFFNQEHVASELGARSQFMDDLDLDYFPEFIFDPRMALPSTDSLSSLLKSGIRVLLYAGDQDYIFNHRAIEKLTRHLVWPGAANFSSTLTSPLMELSTSRVVGEFRTFSLLSFVKIHNASGKPQFDKPHVIQAVVDAWIKFSLPNNNT</sequence>
<organism evidence="1 2">
    <name type="scientific">Entomophthora muscae</name>
    <dbReference type="NCBI Taxonomy" id="34485"/>
    <lineage>
        <taxon>Eukaryota</taxon>
        <taxon>Fungi</taxon>
        <taxon>Fungi incertae sedis</taxon>
        <taxon>Zoopagomycota</taxon>
        <taxon>Entomophthoromycotina</taxon>
        <taxon>Entomophthoromycetes</taxon>
        <taxon>Entomophthorales</taxon>
        <taxon>Entomophthoraceae</taxon>
        <taxon>Entomophthora</taxon>
    </lineage>
</organism>
<accession>A0ACC2UD64</accession>
<evidence type="ECO:0000313" key="2">
    <source>
        <dbReference type="Proteomes" id="UP001165960"/>
    </source>
</evidence>
<name>A0ACC2UD64_9FUNG</name>
<reference evidence="1" key="1">
    <citation type="submission" date="2022-04" db="EMBL/GenBank/DDBJ databases">
        <title>Genome of the entomopathogenic fungus Entomophthora muscae.</title>
        <authorList>
            <person name="Elya C."/>
            <person name="Lovett B.R."/>
            <person name="Lee E."/>
            <person name="Macias A.M."/>
            <person name="Hajek A.E."/>
            <person name="De Bivort B.L."/>
            <person name="Kasson M.T."/>
            <person name="De Fine Licht H.H."/>
            <person name="Stajich J.E."/>
        </authorList>
    </citation>
    <scope>NUCLEOTIDE SEQUENCE</scope>
    <source>
        <strain evidence="1">Berkeley</strain>
    </source>
</reference>
<proteinExistence type="predicted"/>
<dbReference type="EMBL" id="QTSX02000801">
    <property type="protein sequence ID" value="KAJ9084844.1"/>
    <property type="molecule type" value="Genomic_DNA"/>
</dbReference>